<name>A0A1Y2EQX0_9FUNG</name>
<dbReference type="InterPro" id="IPR032675">
    <property type="entry name" value="LRR_dom_sf"/>
</dbReference>
<dbReference type="OrthoDB" id="120976at2759"/>
<keyword evidence="1" id="KW-0175">Coiled coil</keyword>
<organism evidence="3 4">
    <name type="scientific">Neocallimastix californiae</name>
    <dbReference type="NCBI Taxonomy" id="1754190"/>
    <lineage>
        <taxon>Eukaryota</taxon>
        <taxon>Fungi</taxon>
        <taxon>Fungi incertae sedis</taxon>
        <taxon>Chytridiomycota</taxon>
        <taxon>Chytridiomycota incertae sedis</taxon>
        <taxon>Neocallimastigomycetes</taxon>
        <taxon>Neocallimastigales</taxon>
        <taxon>Neocallimastigaceae</taxon>
        <taxon>Neocallimastix</taxon>
    </lineage>
</organism>
<keyword evidence="4" id="KW-1185">Reference proteome</keyword>
<sequence length="477" mass="57028">MYNIKYSKINPFRDIKFKSERYISLFNSRKTSKKENKNEEKFKNKSLYEICLMKCSKLTDRIDFYSVPFHIGKEIILKAKDLREIISLETIQHLSYAYEDEIEEFPYYMKQLRIWNRSLNHEQLLGLSNLSRLLTHLDLKLANINDNSIVFLNCLINLKFLDLSLNPQISDYGIGKMLVMYYGEDNKNNKIDLEGQNNSRMCYENLQMLNLSYNPLISDQFMFRYCDKFKSLKVLEVSNTNISSVGISYFLKQQKNKWGLLESDYHLFDEYNDNSYLNPFEDYYNNAYDIYHKDRNNLKNPLSNMICKPVKPIKIDIEKLMFCNISKDGNKNLSNNYLKDNNILEEKEKEKEIEKEKNFEKEENDLEESLLYNSVFRGQECYIEDRPSFNWHKNRETIKQNTINYTWKLFRKIPLNSGVIRFINNRIITVPLENKNSNKRDIKDNNNNNNIVPFKKSKNINDNTKKNLINMINDIYQ</sequence>
<evidence type="ECO:0000313" key="3">
    <source>
        <dbReference type="EMBL" id="ORY73576.1"/>
    </source>
</evidence>
<dbReference type="Gene3D" id="3.80.10.10">
    <property type="entry name" value="Ribonuclease Inhibitor"/>
    <property type="match status" value="1"/>
</dbReference>
<dbReference type="EMBL" id="MCOG01000033">
    <property type="protein sequence ID" value="ORY73576.1"/>
    <property type="molecule type" value="Genomic_DNA"/>
</dbReference>
<evidence type="ECO:0000256" key="2">
    <source>
        <dbReference type="SAM" id="MobiDB-lite"/>
    </source>
</evidence>
<reference evidence="3 4" key="1">
    <citation type="submission" date="2016-08" db="EMBL/GenBank/DDBJ databases">
        <title>A Parts List for Fungal Cellulosomes Revealed by Comparative Genomics.</title>
        <authorList>
            <consortium name="DOE Joint Genome Institute"/>
            <person name="Haitjema C.H."/>
            <person name="Gilmore S.P."/>
            <person name="Henske J.K."/>
            <person name="Solomon K.V."/>
            <person name="De Groot R."/>
            <person name="Kuo A."/>
            <person name="Mondo S.J."/>
            <person name="Salamov A.A."/>
            <person name="Labutti K."/>
            <person name="Zhao Z."/>
            <person name="Chiniquy J."/>
            <person name="Barry K."/>
            <person name="Brewer H.M."/>
            <person name="Purvine S.O."/>
            <person name="Wright A.T."/>
            <person name="Boxma B."/>
            <person name="Van Alen T."/>
            <person name="Hackstein J.H."/>
            <person name="Baker S.E."/>
            <person name="Grigoriev I.V."/>
            <person name="O'Malley M.A."/>
        </authorList>
    </citation>
    <scope>NUCLEOTIDE SEQUENCE [LARGE SCALE GENOMIC DNA]</scope>
    <source>
        <strain evidence="3 4">G1</strain>
    </source>
</reference>
<evidence type="ECO:0000256" key="1">
    <source>
        <dbReference type="SAM" id="Coils"/>
    </source>
</evidence>
<dbReference type="STRING" id="1754190.A0A1Y2EQX0"/>
<evidence type="ECO:0000313" key="4">
    <source>
        <dbReference type="Proteomes" id="UP000193920"/>
    </source>
</evidence>
<dbReference type="AlphaFoldDB" id="A0A1Y2EQX0"/>
<dbReference type="Proteomes" id="UP000193920">
    <property type="component" value="Unassembled WGS sequence"/>
</dbReference>
<accession>A0A1Y2EQX0</accession>
<feature type="region of interest" description="Disordered" evidence="2">
    <location>
        <begin position="437"/>
        <end position="457"/>
    </location>
</feature>
<protein>
    <recommendedName>
        <fullName evidence="5">Leucine-rich repeat protein</fullName>
    </recommendedName>
</protein>
<gene>
    <name evidence="3" type="ORF">LY90DRAFT_666657</name>
</gene>
<feature type="coiled-coil region" evidence="1">
    <location>
        <begin position="330"/>
        <end position="369"/>
    </location>
</feature>
<comment type="caution">
    <text evidence="3">The sequence shown here is derived from an EMBL/GenBank/DDBJ whole genome shotgun (WGS) entry which is preliminary data.</text>
</comment>
<dbReference type="SUPFAM" id="SSF52047">
    <property type="entry name" value="RNI-like"/>
    <property type="match status" value="1"/>
</dbReference>
<evidence type="ECO:0008006" key="5">
    <source>
        <dbReference type="Google" id="ProtNLM"/>
    </source>
</evidence>
<proteinExistence type="predicted"/>